<evidence type="ECO:0000313" key="2">
    <source>
        <dbReference type="Proteomes" id="UP000012153"/>
    </source>
</evidence>
<reference evidence="1 2" key="1">
    <citation type="submission" date="2013-01" db="EMBL/GenBank/DDBJ databases">
        <authorList>
            <person name="Harkins D.M."/>
            <person name="Durkin A.S."/>
            <person name="Brinkac L.M."/>
            <person name="Haft D.H."/>
            <person name="Selengut J.D."/>
            <person name="Sanka R."/>
            <person name="DePew J."/>
            <person name="Purushe J."/>
            <person name="Matthias M.A."/>
            <person name="Vinetz J.M."/>
            <person name="Sutton G.G."/>
            <person name="Nierman W.C."/>
            <person name="Fouts D.E."/>
        </authorList>
    </citation>
    <scope>NUCLEOTIDE SEQUENCE [LARGE SCALE GENOMIC DNA]</scope>
    <source>
        <strain evidence="1 2">ZUN142</strain>
    </source>
</reference>
<organism evidence="1 2">
    <name type="scientific">Leptospira noguchii serovar Autumnalis str. ZUN142</name>
    <dbReference type="NCBI Taxonomy" id="1085540"/>
    <lineage>
        <taxon>Bacteria</taxon>
        <taxon>Pseudomonadati</taxon>
        <taxon>Spirochaetota</taxon>
        <taxon>Spirochaetia</taxon>
        <taxon>Leptospirales</taxon>
        <taxon>Leptospiraceae</taxon>
        <taxon>Leptospira</taxon>
    </lineage>
</organism>
<dbReference type="AlphaFoldDB" id="M6UI68"/>
<gene>
    <name evidence="1" type="ORF">LEP1GSC186_1631</name>
</gene>
<evidence type="ECO:0000313" key="1">
    <source>
        <dbReference type="EMBL" id="EMO42486.1"/>
    </source>
</evidence>
<comment type="caution">
    <text evidence="1">The sequence shown here is derived from an EMBL/GenBank/DDBJ whole genome shotgun (WGS) entry which is preliminary data.</text>
</comment>
<sequence length="52" mass="6546">MNSIFFLFVNRKRILPFLDRFFKKRHFYKLKLTFIKYLNNVRSAMIHFSEKT</sequence>
<protein>
    <submittedName>
        <fullName evidence="1">Uncharacterized protein</fullName>
    </submittedName>
</protein>
<dbReference type="Proteomes" id="UP000012153">
    <property type="component" value="Unassembled WGS sequence"/>
</dbReference>
<proteinExistence type="predicted"/>
<name>M6UI68_9LEPT</name>
<accession>M6UI68</accession>
<dbReference type="EMBL" id="AHOP02000011">
    <property type="protein sequence ID" value="EMO42486.1"/>
    <property type="molecule type" value="Genomic_DNA"/>
</dbReference>